<dbReference type="AlphaFoldDB" id="A0A381TMB3"/>
<organism evidence="2">
    <name type="scientific">marine metagenome</name>
    <dbReference type="NCBI Taxonomy" id="408172"/>
    <lineage>
        <taxon>unclassified sequences</taxon>
        <taxon>metagenomes</taxon>
        <taxon>ecological metagenomes</taxon>
    </lineage>
</organism>
<protein>
    <recommendedName>
        <fullName evidence="1">Rhodanese domain-containing protein</fullName>
    </recommendedName>
</protein>
<dbReference type="PROSITE" id="PS50206">
    <property type="entry name" value="RHODANESE_3"/>
    <property type="match status" value="1"/>
</dbReference>
<evidence type="ECO:0000259" key="1">
    <source>
        <dbReference type="PROSITE" id="PS50206"/>
    </source>
</evidence>
<dbReference type="Gene3D" id="3.40.250.10">
    <property type="entry name" value="Rhodanese-like domain"/>
    <property type="match status" value="1"/>
</dbReference>
<dbReference type="SUPFAM" id="SSF52821">
    <property type="entry name" value="Rhodanese/Cell cycle control phosphatase"/>
    <property type="match status" value="1"/>
</dbReference>
<dbReference type="Pfam" id="PF00581">
    <property type="entry name" value="Rhodanese"/>
    <property type="match status" value="1"/>
</dbReference>
<dbReference type="CDD" id="cd00158">
    <property type="entry name" value="RHOD"/>
    <property type="match status" value="1"/>
</dbReference>
<dbReference type="InterPro" id="IPR001763">
    <property type="entry name" value="Rhodanese-like_dom"/>
</dbReference>
<sequence>MKAVIDGGATMLLIDVREDYEVESGSMPGSIHIPLGQLEGRMSDIPKDVRLVFF</sequence>
<dbReference type="EMBL" id="UINC01004755">
    <property type="protein sequence ID" value="SVA16631.1"/>
    <property type="molecule type" value="Genomic_DNA"/>
</dbReference>
<feature type="domain" description="Rhodanese" evidence="1">
    <location>
        <begin position="7"/>
        <end position="54"/>
    </location>
</feature>
<proteinExistence type="predicted"/>
<dbReference type="InterPro" id="IPR036873">
    <property type="entry name" value="Rhodanese-like_dom_sf"/>
</dbReference>
<gene>
    <name evidence="2" type="ORF">METZ01_LOCUS69485</name>
</gene>
<accession>A0A381TMB3</accession>
<evidence type="ECO:0000313" key="2">
    <source>
        <dbReference type="EMBL" id="SVA16631.1"/>
    </source>
</evidence>
<name>A0A381TMB3_9ZZZZ</name>
<reference evidence="2" key="1">
    <citation type="submission" date="2018-05" db="EMBL/GenBank/DDBJ databases">
        <authorList>
            <person name="Lanie J.A."/>
            <person name="Ng W.-L."/>
            <person name="Kazmierczak K.M."/>
            <person name="Andrzejewski T.M."/>
            <person name="Davidsen T.M."/>
            <person name="Wayne K.J."/>
            <person name="Tettelin H."/>
            <person name="Glass J.I."/>
            <person name="Rusch D."/>
            <person name="Podicherti R."/>
            <person name="Tsui H.-C.T."/>
            <person name="Winkler M.E."/>
        </authorList>
    </citation>
    <scope>NUCLEOTIDE SEQUENCE</scope>
</reference>